<organism evidence="2 3">
    <name type="scientific">Citrullus colocynthis</name>
    <name type="common">colocynth</name>
    <dbReference type="NCBI Taxonomy" id="252529"/>
    <lineage>
        <taxon>Eukaryota</taxon>
        <taxon>Viridiplantae</taxon>
        <taxon>Streptophyta</taxon>
        <taxon>Embryophyta</taxon>
        <taxon>Tracheophyta</taxon>
        <taxon>Spermatophyta</taxon>
        <taxon>Magnoliopsida</taxon>
        <taxon>eudicotyledons</taxon>
        <taxon>Gunneridae</taxon>
        <taxon>Pentapetalae</taxon>
        <taxon>rosids</taxon>
        <taxon>fabids</taxon>
        <taxon>Cucurbitales</taxon>
        <taxon>Cucurbitaceae</taxon>
        <taxon>Benincaseae</taxon>
        <taxon>Citrullus</taxon>
    </lineage>
</organism>
<evidence type="ECO:0000313" key="2">
    <source>
        <dbReference type="EMBL" id="CAK9328913.1"/>
    </source>
</evidence>
<evidence type="ECO:0000256" key="1">
    <source>
        <dbReference type="SAM" id="Phobius"/>
    </source>
</evidence>
<sequence length="148" mass="16881">MNSVFNARTKHIKIDMHFVRDKEQDTSGPHFGQAHMNYCCLLLLLLILIILYFPPLCDSAGFLFFLPSLTPSSLRLAQTQRYRLSAKIFGISLAIYRLTVLKRTAQIWVFDFSLPQSWRGTEETAMAPTKIPTLIVTLQLLLASRIPP</sequence>
<dbReference type="EMBL" id="OZ021743">
    <property type="protein sequence ID" value="CAK9328913.1"/>
    <property type="molecule type" value="Genomic_DNA"/>
</dbReference>
<protein>
    <submittedName>
        <fullName evidence="2">Uncharacterized protein</fullName>
    </submittedName>
</protein>
<accession>A0ABP0ZA46</accession>
<name>A0ABP0ZA46_9ROSI</name>
<gene>
    <name evidence="2" type="ORF">CITCOLO1_LOCUS21347</name>
</gene>
<keyword evidence="1" id="KW-0472">Membrane</keyword>
<keyword evidence="1" id="KW-0812">Transmembrane</keyword>
<keyword evidence="1" id="KW-1133">Transmembrane helix</keyword>
<proteinExistence type="predicted"/>
<keyword evidence="3" id="KW-1185">Reference proteome</keyword>
<evidence type="ECO:0000313" key="3">
    <source>
        <dbReference type="Proteomes" id="UP001642487"/>
    </source>
</evidence>
<dbReference type="Proteomes" id="UP001642487">
    <property type="component" value="Chromosome 9"/>
</dbReference>
<reference evidence="2 3" key="1">
    <citation type="submission" date="2024-03" db="EMBL/GenBank/DDBJ databases">
        <authorList>
            <person name="Gkanogiannis A."/>
            <person name="Becerra Lopez-Lavalle L."/>
        </authorList>
    </citation>
    <scope>NUCLEOTIDE SEQUENCE [LARGE SCALE GENOMIC DNA]</scope>
</reference>
<feature type="transmembrane region" description="Helical" evidence="1">
    <location>
        <begin position="36"/>
        <end position="53"/>
    </location>
</feature>